<evidence type="ECO:0000256" key="1">
    <source>
        <dbReference type="SAM" id="MobiDB-lite"/>
    </source>
</evidence>
<accession>A0ABN2YX56</accession>
<dbReference type="InterPro" id="IPR012347">
    <property type="entry name" value="Ferritin-like"/>
</dbReference>
<evidence type="ECO:0000313" key="4">
    <source>
        <dbReference type="EMBL" id="GAA2133657.1"/>
    </source>
</evidence>
<proteinExistence type="predicted"/>
<protein>
    <submittedName>
        <fullName evidence="4">DUF305 domain-containing protein</fullName>
    </submittedName>
</protein>
<keyword evidence="5" id="KW-1185">Reference proteome</keyword>
<dbReference type="PROSITE" id="PS51257">
    <property type="entry name" value="PROKAR_LIPOPROTEIN"/>
    <property type="match status" value="1"/>
</dbReference>
<dbReference type="Pfam" id="PF03713">
    <property type="entry name" value="DUF305"/>
    <property type="match status" value="1"/>
</dbReference>
<dbReference type="PANTHER" id="PTHR36933:SF1">
    <property type="entry name" value="SLL0788 PROTEIN"/>
    <property type="match status" value="1"/>
</dbReference>
<dbReference type="EMBL" id="BAAAMR010000019">
    <property type="protein sequence ID" value="GAA2133657.1"/>
    <property type="molecule type" value="Genomic_DNA"/>
</dbReference>
<organism evidence="4 5">
    <name type="scientific">Actinomadura napierensis</name>
    <dbReference type="NCBI Taxonomy" id="267854"/>
    <lineage>
        <taxon>Bacteria</taxon>
        <taxon>Bacillati</taxon>
        <taxon>Actinomycetota</taxon>
        <taxon>Actinomycetes</taxon>
        <taxon>Streptosporangiales</taxon>
        <taxon>Thermomonosporaceae</taxon>
        <taxon>Actinomadura</taxon>
    </lineage>
</organism>
<feature type="region of interest" description="Disordered" evidence="1">
    <location>
        <begin position="25"/>
        <end position="46"/>
    </location>
</feature>
<feature type="chain" id="PRO_5045900997" evidence="2">
    <location>
        <begin position="19"/>
        <end position="194"/>
    </location>
</feature>
<keyword evidence="2" id="KW-0732">Signal</keyword>
<gene>
    <name evidence="4" type="ORF">GCM10009727_27100</name>
</gene>
<feature type="signal peptide" evidence="2">
    <location>
        <begin position="1"/>
        <end position="18"/>
    </location>
</feature>
<sequence length="194" mass="20503">MKRAIALVAAPALAFALAACGDSGDDGGSEPSLSASGSAAGMVTPGSHNDQDVMFAQMMIPHHRQAVEMARLAPSRASSAQVKKLAAGIEKAQAPEIQKMTGWLKAWGAPAAMSGMHHDMPGIMSEKDMASLKDLKGKAFDRAFLQMMIKHHEGAVSMANDEKASGLNFDAKDLALRIVMSQSAEIAKMRDLLK</sequence>
<name>A0ABN2YX56_9ACTN</name>
<feature type="domain" description="DUF305" evidence="3">
    <location>
        <begin position="52"/>
        <end position="193"/>
    </location>
</feature>
<evidence type="ECO:0000313" key="5">
    <source>
        <dbReference type="Proteomes" id="UP001501020"/>
    </source>
</evidence>
<evidence type="ECO:0000256" key="2">
    <source>
        <dbReference type="SAM" id="SignalP"/>
    </source>
</evidence>
<comment type="caution">
    <text evidence="4">The sequence shown here is derived from an EMBL/GenBank/DDBJ whole genome shotgun (WGS) entry which is preliminary data.</text>
</comment>
<dbReference type="Gene3D" id="1.20.1260.10">
    <property type="match status" value="1"/>
</dbReference>
<dbReference type="Proteomes" id="UP001501020">
    <property type="component" value="Unassembled WGS sequence"/>
</dbReference>
<dbReference type="PANTHER" id="PTHR36933">
    <property type="entry name" value="SLL0788 PROTEIN"/>
    <property type="match status" value="1"/>
</dbReference>
<dbReference type="RefSeq" id="WP_344265865.1">
    <property type="nucleotide sequence ID" value="NZ_BAAAMR010000019.1"/>
</dbReference>
<evidence type="ECO:0000259" key="3">
    <source>
        <dbReference type="Pfam" id="PF03713"/>
    </source>
</evidence>
<dbReference type="InterPro" id="IPR005183">
    <property type="entry name" value="DUF305_CopM-like"/>
</dbReference>
<reference evidence="4 5" key="1">
    <citation type="journal article" date="2019" name="Int. J. Syst. Evol. Microbiol.">
        <title>The Global Catalogue of Microorganisms (GCM) 10K type strain sequencing project: providing services to taxonomists for standard genome sequencing and annotation.</title>
        <authorList>
            <consortium name="The Broad Institute Genomics Platform"/>
            <consortium name="The Broad Institute Genome Sequencing Center for Infectious Disease"/>
            <person name="Wu L."/>
            <person name="Ma J."/>
        </authorList>
    </citation>
    <scope>NUCLEOTIDE SEQUENCE [LARGE SCALE GENOMIC DNA]</scope>
    <source>
        <strain evidence="4 5">JCM 13850</strain>
    </source>
</reference>